<dbReference type="SUPFAM" id="SSF54626">
    <property type="entry name" value="Chalcone isomerase"/>
    <property type="match status" value="1"/>
</dbReference>
<evidence type="ECO:0000313" key="3">
    <source>
        <dbReference type="Proteomes" id="UP000297839"/>
    </source>
</evidence>
<dbReference type="EMBL" id="SMLK01000011">
    <property type="protein sequence ID" value="TFY96592.1"/>
    <property type="molecule type" value="Genomic_DNA"/>
</dbReference>
<keyword evidence="2" id="KW-0472">Membrane</keyword>
<comment type="caution">
    <text evidence="2">The sequence shown here is derived from an EMBL/GenBank/DDBJ whole genome shotgun (WGS) entry which is preliminary data.</text>
</comment>
<keyword evidence="2" id="KW-0812">Transmembrane</keyword>
<sequence>MPGRRLASLLSALLAGWALLVMGPPLARAAGANFPERVSLGQHEVILNGAGVRYRAIFQVYAAAFYSSDRKTKESEVYSREPRRMAMVMLREVTSDELGRAFINGVYQNTDRAEVARMVGPIARFGAMFGTVAKLRTGDTLTVDWIPGAGTVVQLNGKSFGEPVPDPAFYNALLRIWFGERPADPLLKKALLGERAGQESY</sequence>
<dbReference type="InterPro" id="IPR036298">
    <property type="entry name" value="Chalcone_isomerase_sf"/>
</dbReference>
<dbReference type="Gene3D" id="3.50.70.10">
    <property type="match status" value="1"/>
</dbReference>
<dbReference type="OrthoDB" id="9795336at2"/>
<feature type="domain" description="Chalcone isomerase" evidence="1">
    <location>
        <begin position="29"/>
        <end position="193"/>
    </location>
</feature>
<dbReference type="Proteomes" id="UP000297839">
    <property type="component" value="Unassembled WGS sequence"/>
</dbReference>
<gene>
    <name evidence="2" type="ORF">EZ216_20275</name>
</gene>
<keyword evidence="2" id="KW-0449">Lipoprotein</keyword>
<keyword evidence="3" id="KW-1185">Reference proteome</keyword>
<evidence type="ECO:0000313" key="2">
    <source>
        <dbReference type="EMBL" id="TFY96592.1"/>
    </source>
</evidence>
<dbReference type="Pfam" id="PF16036">
    <property type="entry name" value="Chalcone_3"/>
    <property type="match status" value="1"/>
</dbReference>
<dbReference type="InterPro" id="IPR016087">
    <property type="entry name" value="Chalcone_isomerase"/>
</dbReference>
<dbReference type="InterPro" id="IPR016088">
    <property type="entry name" value="Chalcone_isomerase_3-sand"/>
</dbReference>
<accession>A0A4Z0BBQ6</accession>
<evidence type="ECO:0000259" key="1">
    <source>
        <dbReference type="Pfam" id="PF16036"/>
    </source>
</evidence>
<dbReference type="AlphaFoldDB" id="A0A4Z0BBQ6"/>
<proteinExistence type="predicted"/>
<organism evidence="2 3">
    <name type="scientific">Ramlibacter humi</name>
    <dbReference type="NCBI Taxonomy" id="2530451"/>
    <lineage>
        <taxon>Bacteria</taxon>
        <taxon>Pseudomonadati</taxon>
        <taxon>Pseudomonadota</taxon>
        <taxon>Betaproteobacteria</taxon>
        <taxon>Burkholderiales</taxon>
        <taxon>Comamonadaceae</taxon>
        <taxon>Ramlibacter</taxon>
    </lineage>
</organism>
<protein>
    <submittedName>
        <fullName evidence="2">Lipoprotein transmembrane</fullName>
    </submittedName>
</protein>
<name>A0A4Z0BBQ6_9BURK</name>
<reference evidence="2 3" key="1">
    <citation type="submission" date="2019-03" db="EMBL/GenBank/DDBJ databases">
        <title>Ramlibacter sp. 18x22-1, whole genome shotgun sequence.</title>
        <authorList>
            <person name="Zhang X."/>
            <person name="Feng G."/>
            <person name="Zhu H."/>
        </authorList>
    </citation>
    <scope>NUCLEOTIDE SEQUENCE [LARGE SCALE GENOMIC DNA]</scope>
    <source>
        <strain evidence="2 3">18x22-1</strain>
    </source>
</reference>
<dbReference type="GO" id="GO:0016872">
    <property type="term" value="F:intramolecular lyase activity"/>
    <property type="evidence" value="ECO:0007669"/>
    <property type="project" value="InterPro"/>
</dbReference>